<dbReference type="InterPro" id="IPR006311">
    <property type="entry name" value="TAT_signal"/>
</dbReference>
<dbReference type="PANTHER" id="PTHR22946:SF9">
    <property type="entry name" value="POLYKETIDE TRANSFERASE AF380"/>
    <property type="match status" value="1"/>
</dbReference>
<dbReference type="GO" id="GO:0008236">
    <property type="term" value="F:serine-type peptidase activity"/>
    <property type="evidence" value="ECO:0007669"/>
    <property type="project" value="InterPro"/>
</dbReference>
<dbReference type="GO" id="GO:0006508">
    <property type="term" value="P:proteolysis"/>
    <property type="evidence" value="ECO:0007669"/>
    <property type="project" value="InterPro"/>
</dbReference>
<dbReference type="RefSeq" id="WP_218848742.1">
    <property type="nucleotide sequence ID" value="NZ_JACCAC010000001.1"/>
</dbReference>
<evidence type="ECO:0000259" key="4">
    <source>
        <dbReference type="Pfam" id="PF00326"/>
    </source>
</evidence>
<dbReference type="InterPro" id="IPR001375">
    <property type="entry name" value="Peptidase_S9_cat"/>
</dbReference>
<dbReference type="Proteomes" id="UP000544110">
    <property type="component" value="Unassembled WGS sequence"/>
</dbReference>
<dbReference type="AlphaFoldDB" id="A0A7Y9UV17"/>
<dbReference type="PANTHER" id="PTHR22946">
    <property type="entry name" value="DIENELACTONE HYDROLASE DOMAIN-CONTAINING PROTEIN-RELATED"/>
    <property type="match status" value="1"/>
</dbReference>
<gene>
    <name evidence="5" type="ORF">BJ989_001159</name>
</gene>
<keyword evidence="6" id="KW-1185">Reference proteome</keyword>
<dbReference type="SUPFAM" id="SSF53474">
    <property type="entry name" value="alpha/beta-Hydrolases"/>
    <property type="match status" value="1"/>
</dbReference>
<dbReference type="InterPro" id="IPR050261">
    <property type="entry name" value="FrsA_esterase"/>
</dbReference>
<dbReference type="InterPro" id="IPR029058">
    <property type="entry name" value="AB_hydrolase_fold"/>
</dbReference>
<dbReference type="Pfam" id="PF00326">
    <property type="entry name" value="Peptidase_S9"/>
    <property type="match status" value="1"/>
</dbReference>
<dbReference type="GO" id="GO:0052689">
    <property type="term" value="F:carboxylic ester hydrolase activity"/>
    <property type="evidence" value="ECO:0007669"/>
    <property type="project" value="UniProtKB-ARBA"/>
</dbReference>
<comment type="caution">
    <text evidence="5">The sequence shown here is derived from an EMBL/GenBank/DDBJ whole genome shotgun (WGS) entry which is preliminary data.</text>
</comment>
<protein>
    <submittedName>
        <fullName evidence="5">Dienelactone hydrolase</fullName>
    </submittedName>
</protein>
<dbReference type="PROSITE" id="PS51318">
    <property type="entry name" value="TAT"/>
    <property type="match status" value="1"/>
</dbReference>
<organism evidence="5 6">
    <name type="scientific">Nocardioides perillae</name>
    <dbReference type="NCBI Taxonomy" id="1119534"/>
    <lineage>
        <taxon>Bacteria</taxon>
        <taxon>Bacillati</taxon>
        <taxon>Actinomycetota</taxon>
        <taxon>Actinomycetes</taxon>
        <taxon>Propionibacteriales</taxon>
        <taxon>Nocardioidaceae</taxon>
        <taxon>Nocardioides</taxon>
    </lineage>
</organism>
<evidence type="ECO:0000256" key="2">
    <source>
        <dbReference type="ARBA" id="ARBA00022801"/>
    </source>
</evidence>
<proteinExistence type="inferred from homology"/>
<evidence type="ECO:0000313" key="6">
    <source>
        <dbReference type="Proteomes" id="UP000544110"/>
    </source>
</evidence>
<feature type="region of interest" description="Disordered" evidence="3">
    <location>
        <begin position="36"/>
        <end position="90"/>
    </location>
</feature>
<evidence type="ECO:0000256" key="3">
    <source>
        <dbReference type="SAM" id="MobiDB-lite"/>
    </source>
</evidence>
<feature type="compositionally biased region" description="Low complexity" evidence="3">
    <location>
        <begin position="43"/>
        <end position="85"/>
    </location>
</feature>
<reference evidence="5 6" key="1">
    <citation type="submission" date="2020-07" db="EMBL/GenBank/DDBJ databases">
        <title>Sequencing the genomes of 1000 actinobacteria strains.</title>
        <authorList>
            <person name="Klenk H.-P."/>
        </authorList>
    </citation>
    <scope>NUCLEOTIDE SEQUENCE [LARGE SCALE GENOMIC DNA]</scope>
    <source>
        <strain evidence="5 6">DSM 24552</strain>
    </source>
</reference>
<evidence type="ECO:0000256" key="1">
    <source>
        <dbReference type="ARBA" id="ARBA00008645"/>
    </source>
</evidence>
<accession>A0A7Y9UV17</accession>
<dbReference type="Gene3D" id="3.40.50.1820">
    <property type="entry name" value="alpha/beta hydrolase"/>
    <property type="match status" value="1"/>
</dbReference>
<dbReference type="PROSITE" id="PS51257">
    <property type="entry name" value="PROKAR_LIPOPROTEIN"/>
    <property type="match status" value="1"/>
</dbReference>
<keyword evidence="2 5" id="KW-0378">Hydrolase</keyword>
<feature type="domain" description="Peptidase S9 prolyl oligopeptidase catalytic" evidence="4">
    <location>
        <begin position="169"/>
        <end position="370"/>
    </location>
</feature>
<evidence type="ECO:0000313" key="5">
    <source>
        <dbReference type="EMBL" id="NYG54855.1"/>
    </source>
</evidence>
<sequence length="375" mass="39730">MPRRHPQSGPAHPVVRRLVAAATTLTAAAALLAGCSSDDEESAGPAASAPSSPAERSATASPSPAADPSPTGSAAGDPAAGAGADPLPPVRRALSLPALMRDDVQGGPIRRTRPLAETERWRSWAVTYTADGATVSGELLVPKGRGPFPGVVLNHGYIEPSVYQLGQGLSREQEWLASNGFAVLHTDYRGHAGSDPASPIAREARLVYARDAIAAVKALQREPQVDAERMAMLGRSMGGGVTYGALVAAPGLVDAAVVFAPVSSWAPDNLRQFSDPGETTALVARFGTPREAPQVWRELSPRTYLDRVTEPVLVLHGTADDTCPPQWSRDTVRAMRRAGVDVELQLYEGEGHAFGPRYEDSMRRTVGFLRDRLRG</sequence>
<comment type="similarity">
    <text evidence="1">Belongs to the AB hydrolase superfamily.</text>
</comment>
<name>A0A7Y9UV17_9ACTN</name>
<dbReference type="EMBL" id="JACCAC010000001">
    <property type="protein sequence ID" value="NYG54855.1"/>
    <property type="molecule type" value="Genomic_DNA"/>
</dbReference>